<name>A0A934K8U2_9BACT</name>
<proteinExistence type="predicted"/>
<dbReference type="RefSeq" id="WP_338200310.1">
    <property type="nucleotide sequence ID" value="NZ_JAEKNR010000081.1"/>
</dbReference>
<keyword evidence="3" id="KW-1185">Reference proteome</keyword>
<dbReference type="Pfam" id="PF11716">
    <property type="entry name" value="MDMPI_N"/>
    <property type="match status" value="1"/>
</dbReference>
<dbReference type="Proteomes" id="UP000612893">
    <property type="component" value="Unassembled WGS sequence"/>
</dbReference>
<evidence type="ECO:0000259" key="1">
    <source>
        <dbReference type="Pfam" id="PF11716"/>
    </source>
</evidence>
<dbReference type="Gene3D" id="1.20.120.450">
    <property type="entry name" value="dinb family like domain"/>
    <property type="match status" value="1"/>
</dbReference>
<reference evidence="2" key="1">
    <citation type="submission" date="2020-10" db="EMBL/GenBank/DDBJ databases">
        <title>Ca. Dormibacterota MAGs.</title>
        <authorList>
            <person name="Montgomery K."/>
        </authorList>
    </citation>
    <scope>NUCLEOTIDE SEQUENCE [LARGE SCALE GENOMIC DNA]</scope>
    <source>
        <strain evidence="2">SC8812_S17_10</strain>
    </source>
</reference>
<dbReference type="EMBL" id="JAEKNR010000081">
    <property type="protein sequence ID" value="MBJ7597803.1"/>
    <property type="molecule type" value="Genomic_DNA"/>
</dbReference>
<evidence type="ECO:0000313" key="3">
    <source>
        <dbReference type="Proteomes" id="UP000612893"/>
    </source>
</evidence>
<dbReference type="GO" id="GO:0046872">
    <property type="term" value="F:metal ion binding"/>
    <property type="evidence" value="ECO:0007669"/>
    <property type="project" value="InterPro"/>
</dbReference>
<dbReference type="InterPro" id="IPR034660">
    <property type="entry name" value="DinB/YfiT-like"/>
</dbReference>
<dbReference type="SUPFAM" id="SSF109854">
    <property type="entry name" value="DinB/YfiT-like putative metalloenzymes"/>
    <property type="match status" value="1"/>
</dbReference>
<evidence type="ECO:0000313" key="2">
    <source>
        <dbReference type="EMBL" id="MBJ7597803.1"/>
    </source>
</evidence>
<accession>A0A934K8U2</accession>
<feature type="domain" description="Mycothiol-dependent maleylpyruvate isomerase metal-binding" evidence="1">
    <location>
        <begin position="15"/>
        <end position="135"/>
    </location>
</feature>
<protein>
    <submittedName>
        <fullName evidence="2">Maleylpyruvate isomerase N-terminal domain-containing protein</fullName>
    </submittedName>
</protein>
<dbReference type="InterPro" id="IPR024344">
    <property type="entry name" value="MDMPI_metal-binding"/>
</dbReference>
<organism evidence="2 3">
    <name type="scientific">Candidatus Nephthysia bennettiae</name>
    <dbReference type="NCBI Taxonomy" id="3127016"/>
    <lineage>
        <taxon>Bacteria</taxon>
        <taxon>Bacillati</taxon>
        <taxon>Candidatus Dormiibacterota</taxon>
        <taxon>Candidatus Dormibacteria</taxon>
        <taxon>Candidatus Dormibacterales</taxon>
        <taxon>Candidatus Dormibacteraceae</taxon>
        <taxon>Candidatus Nephthysia</taxon>
    </lineage>
</organism>
<gene>
    <name evidence="2" type="ORF">JF922_06925</name>
</gene>
<dbReference type="GO" id="GO:0016853">
    <property type="term" value="F:isomerase activity"/>
    <property type="evidence" value="ECO:0007669"/>
    <property type="project" value="UniProtKB-KW"/>
</dbReference>
<keyword evidence="2" id="KW-0413">Isomerase</keyword>
<sequence length="164" mass="18755">MSAPKSVAELRERVEAGCRPLREAVGRLRREDFGRQTRSGWSVKEMLAHVAFWEETAEPMLASFRGQPDMELADWYHGDIEAYGRDVRNDWPLAMVHNAREAAWARPRDPSDVLARWDAAHRRVLELIDGLSAHDLQDERIVAKLLACCSNHYEEHLTELAVPA</sequence>
<comment type="caution">
    <text evidence="2">The sequence shown here is derived from an EMBL/GenBank/DDBJ whole genome shotgun (WGS) entry which is preliminary data.</text>
</comment>
<dbReference type="AlphaFoldDB" id="A0A934K8U2"/>